<evidence type="ECO:0000259" key="10">
    <source>
        <dbReference type="PROSITE" id="PS50110"/>
    </source>
</evidence>
<dbReference type="PANTHER" id="PTHR48111">
    <property type="entry name" value="REGULATOR OF RPOS"/>
    <property type="match status" value="1"/>
</dbReference>
<evidence type="ECO:0000256" key="1">
    <source>
        <dbReference type="ARBA" id="ARBA00004496"/>
    </source>
</evidence>
<keyword evidence="4" id="KW-0902">Two-component regulatory system</keyword>
<dbReference type="Gene3D" id="1.10.10.10">
    <property type="entry name" value="Winged helix-like DNA-binding domain superfamily/Winged helix DNA-binding domain"/>
    <property type="match status" value="1"/>
</dbReference>
<dbReference type="GO" id="GO:0006355">
    <property type="term" value="P:regulation of DNA-templated transcription"/>
    <property type="evidence" value="ECO:0007669"/>
    <property type="project" value="InterPro"/>
</dbReference>
<dbReference type="Proteomes" id="UP000295182">
    <property type="component" value="Unassembled WGS sequence"/>
</dbReference>
<dbReference type="PROSITE" id="PS50110">
    <property type="entry name" value="RESPONSE_REGULATORY"/>
    <property type="match status" value="1"/>
</dbReference>
<dbReference type="EMBL" id="SLXH01000014">
    <property type="protein sequence ID" value="TCP17094.1"/>
    <property type="molecule type" value="Genomic_DNA"/>
</dbReference>
<keyword evidence="7" id="KW-0804">Transcription</keyword>
<dbReference type="Gene3D" id="6.10.250.690">
    <property type="match status" value="1"/>
</dbReference>
<feature type="domain" description="Response regulatory" evidence="10">
    <location>
        <begin position="9"/>
        <end position="136"/>
    </location>
</feature>
<dbReference type="AlphaFoldDB" id="A0A4R2N801"/>
<protein>
    <submittedName>
        <fullName evidence="12">Two-component system OmpR family response regulator/two-component system response regulator QseB</fullName>
    </submittedName>
</protein>
<evidence type="ECO:0000313" key="12">
    <source>
        <dbReference type="EMBL" id="TCP17094.1"/>
    </source>
</evidence>
<organism evidence="12 13">
    <name type="scientific">Simplicispira metamorpha</name>
    <dbReference type="NCBI Taxonomy" id="80881"/>
    <lineage>
        <taxon>Bacteria</taxon>
        <taxon>Pseudomonadati</taxon>
        <taxon>Pseudomonadota</taxon>
        <taxon>Betaproteobacteria</taxon>
        <taxon>Burkholderiales</taxon>
        <taxon>Comamonadaceae</taxon>
        <taxon>Simplicispira</taxon>
    </lineage>
</organism>
<dbReference type="Gene3D" id="3.40.50.2300">
    <property type="match status" value="1"/>
</dbReference>
<dbReference type="GO" id="GO:0000976">
    <property type="term" value="F:transcription cis-regulatory region binding"/>
    <property type="evidence" value="ECO:0007669"/>
    <property type="project" value="TreeGrafter"/>
</dbReference>
<dbReference type="PROSITE" id="PS51755">
    <property type="entry name" value="OMPR_PHOB"/>
    <property type="match status" value="1"/>
</dbReference>
<dbReference type="InterPro" id="IPR001789">
    <property type="entry name" value="Sig_transdc_resp-reg_receiver"/>
</dbReference>
<keyword evidence="5" id="KW-0805">Transcription regulation</keyword>
<evidence type="ECO:0000256" key="8">
    <source>
        <dbReference type="PROSITE-ProRule" id="PRU00169"/>
    </source>
</evidence>
<dbReference type="GO" id="GO:0032993">
    <property type="term" value="C:protein-DNA complex"/>
    <property type="evidence" value="ECO:0007669"/>
    <property type="project" value="TreeGrafter"/>
</dbReference>
<keyword evidence="13" id="KW-1185">Reference proteome</keyword>
<dbReference type="SUPFAM" id="SSF52172">
    <property type="entry name" value="CheY-like"/>
    <property type="match status" value="1"/>
</dbReference>
<gene>
    <name evidence="12" type="ORF">EV674_11449</name>
</gene>
<reference evidence="12 13" key="1">
    <citation type="submission" date="2019-03" db="EMBL/GenBank/DDBJ databases">
        <title>Genomic Encyclopedia of Type Strains, Phase IV (KMG-IV): sequencing the most valuable type-strain genomes for metagenomic binning, comparative biology and taxonomic classification.</title>
        <authorList>
            <person name="Goeker M."/>
        </authorList>
    </citation>
    <scope>NUCLEOTIDE SEQUENCE [LARGE SCALE GENOMIC DNA]</scope>
    <source>
        <strain evidence="12 13">DSM 1837</strain>
    </source>
</reference>
<dbReference type="InterPro" id="IPR039420">
    <property type="entry name" value="WalR-like"/>
</dbReference>
<proteinExistence type="predicted"/>
<evidence type="ECO:0000259" key="11">
    <source>
        <dbReference type="PROSITE" id="PS51755"/>
    </source>
</evidence>
<evidence type="ECO:0000256" key="9">
    <source>
        <dbReference type="PROSITE-ProRule" id="PRU01091"/>
    </source>
</evidence>
<evidence type="ECO:0000256" key="2">
    <source>
        <dbReference type="ARBA" id="ARBA00022490"/>
    </source>
</evidence>
<dbReference type="InterPro" id="IPR011006">
    <property type="entry name" value="CheY-like_superfamily"/>
</dbReference>
<dbReference type="CDD" id="cd00383">
    <property type="entry name" value="trans_reg_C"/>
    <property type="match status" value="1"/>
</dbReference>
<dbReference type="GO" id="GO:0005829">
    <property type="term" value="C:cytosol"/>
    <property type="evidence" value="ECO:0007669"/>
    <property type="project" value="TreeGrafter"/>
</dbReference>
<dbReference type="InterPro" id="IPR036388">
    <property type="entry name" value="WH-like_DNA-bd_sf"/>
</dbReference>
<evidence type="ECO:0000256" key="6">
    <source>
        <dbReference type="ARBA" id="ARBA00023125"/>
    </source>
</evidence>
<keyword evidence="6 9" id="KW-0238">DNA-binding</keyword>
<keyword evidence="2" id="KW-0963">Cytoplasm</keyword>
<sequence>MSGDNGAMRILVVEDDNGIAEGLRTNLRQRGYAVDVCDGVASAWSALRTEPFDAVLLDLGLPDGDGSELLQRLRGNTRAEPGLAGAGLPDPATPVLIMTARDQVSQRIAGLNLGADDYLAKPFDVDELEARLRALLRRAAGRAQPLIRQGDIELDPAVRTVRLRGQLVDVSPREFAVLLVLLESRGRVLSRRQLEERLYNWQSAVDSNAVEVHIHHLRRKLGSHCIQTMRGVGYFIPRDDA</sequence>
<dbReference type="Pfam" id="PF00072">
    <property type="entry name" value="Response_reg"/>
    <property type="match status" value="1"/>
</dbReference>
<dbReference type="PANTHER" id="PTHR48111:SF35">
    <property type="entry name" value="TRANSCRIPTIONAL REGULATORY PROTEIN QSEB"/>
    <property type="match status" value="1"/>
</dbReference>
<evidence type="ECO:0000313" key="13">
    <source>
        <dbReference type="Proteomes" id="UP000295182"/>
    </source>
</evidence>
<name>A0A4R2N801_9BURK</name>
<evidence type="ECO:0000256" key="5">
    <source>
        <dbReference type="ARBA" id="ARBA00023015"/>
    </source>
</evidence>
<dbReference type="SMART" id="SM00448">
    <property type="entry name" value="REC"/>
    <property type="match status" value="1"/>
</dbReference>
<evidence type="ECO:0000256" key="7">
    <source>
        <dbReference type="ARBA" id="ARBA00023163"/>
    </source>
</evidence>
<dbReference type="SMART" id="SM00862">
    <property type="entry name" value="Trans_reg_C"/>
    <property type="match status" value="1"/>
</dbReference>
<comment type="caution">
    <text evidence="12">The sequence shown here is derived from an EMBL/GenBank/DDBJ whole genome shotgun (WGS) entry which is preliminary data.</text>
</comment>
<feature type="domain" description="OmpR/PhoB-type" evidence="11">
    <location>
        <begin position="144"/>
        <end position="238"/>
    </location>
</feature>
<keyword evidence="3 8" id="KW-0597">Phosphoprotein</keyword>
<dbReference type="InterPro" id="IPR001867">
    <property type="entry name" value="OmpR/PhoB-type_DNA-bd"/>
</dbReference>
<dbReference type="GO" id="GO:0000156">
    <property type="term" value="F:phosphorelay response regulator activity"/>
    <property type="evidence" value="ECO:0007669"/>
    <property type="project" value="TreeGrafter"/>
</dbReference>
<comment type="subcellular location">
    <subcellularLocation>
        <location evidence="1">Cytoplasm</location>
    </subcellularLocation>
</comment>
<accession>A0A4R2N801</accession>
<evidence type="ECO:0000256" key="4">
    <source>
        <dbReference type="ARBA" id="ARBA00023012"/>
    </source>
</evidence>
<feature type="DNA-binding region" description="OmpR/PhoB-type" evidence="9">
    <location>
        <begin position="144"/>
        <end position="238"/>
    </location>
</feature>
<dbReference type="Pfam" id="PF00486">
    <property type="entry name" value="Trans_reg_C"/>
    <property type="match status" value="1"/>
</dbReference>
<feature type="modified residue" description="4-aspartylphosphate" evidence="8">
    <location>
        <position position="58"/>
    </location>
</feature>
<evidence type="ECO:0000256" key="3">
    <source>
        <dbReference type="ARBA" id="ARBA00022553"/>
    </source>
</evidence>